<dbReference type="AlphaFoldDB" id="A0AAE4MEV0"/>
<keyword evidence="3" id="KW-1185">Reference proteome</keyword>
<dbReference type="InterPro" id="IPR017900">
    <property type="entry name" value="4Fe4S_Fe_S_CS"/>
</dbReference>
<dbReference type="Gene3D" id="3.30.70.20">
    <property type="match status" value="1"/>
</dbReference>
<dbReference type="InterPro" id="IPR017896">
    <property type="entry name" value="4Fe4S_Fe-S-bd"/>
</dbReference>
<dbReference type="EMBL" id="JAWDKB010000001">
    <property type="protein sequence ID" value="MDV0442831.1"/>
    <property type="molecule type" value="Genomic_DNA"/>
</dbReference>
<dbReference type="SUPFAM" id="SSF54862">
    <property type="entry name" value="4Fe-4S ferredoxins"/>
    <property type="match status" value="1"/>
</dbReference>
<feature type="domain" description="4Fe-4S ferredoxin-type" evidence="1">
    <location>
        <begin position="37"/>
        <end position="67"/>
    </location>
</feature>
<name>A0AAE4MEV0_9EURY</name>
<evidence type="ECO:0000313" key="3">
    <source>
        <dbReference type="Proteomes" id="UP001283212"/>
    </source>
</evidence>
<comment type="caution">
    <text evidence="2">The sequence shown here is derived from an EMBL/GenBank/DDBJ whole genome shotgun (WGS) entry which is preliminary data.</text>
</comment>
<dbReference type="GO" id="GO:0016491">
    <property type="term" value="F:oxidoreductase activity"/>
    <property type="evidence" value="ECO:0007669"/>
    <property type="project" value="UniProtKB-ARBA"/>
</dbReference>
<feature type="domain" description="4Fe-4S ferredoxin-type" evidence="1">
    <location>
        <begin position="8"/>
        <end position="36"/>
    </location>
</feature>
<dbReference type="PROSITE" id="PS00198">
    <property type="entry name" value="4FE4S_FER_1"/>
    <property type="match status" value="1"/>
</dbReference>
<accession>A0AAE4MEV0</accession>
<protein>
    <recommendedName>
        <fullName evidence="1">4Fe-4S ferredoxin-type domain-containing protein</fullName>
    </recommendedName>
</protein>
<gene>
    <name evidence="2" type="ORF">McpCs1_01800</name>
</gene>
<evidence type="ECO:0000259" key="1">
    <source>
        <dbReference type="PROSITE" id="PS51379"/>
    </source>
</evidence>
<proteinExistence type="predicted"/>
<dbReference type="PROSITE" id="PS51379">
    <property type="entry name" value="4FE4S_FER_2"/>
    <property type="match status" value="2"/>
</dbReference>
<organism evidence="2 3">
    <name type="scientific">Methanorbis rubei</name>
    <dbReference type="NCBI Taxonomy" id="3028300"/>
    <lineage>
        <taxon>Archaea</taxon>
        <taxon>Methanobacteriati</taxon>
        <taxon>Methanobacteriota</taxon>
        <taxon>Stenosarchaea group</taxon>
        <taxon>Methanomicrobia</taxon>
        <taxon>Methanomicrobiales</taxon>
        <taxon>Methanocorpusculaceae</taxon>
        <taxon>Methanorbis</taxon>
    </lineage>
</organism>
<dbReference type="Proteomes" id="UP001283212">
    <property type="component" value="Unassembled WGS sequence"/>
</dbReference>
<dbReference type="Pfam" id="PF00037">
    <property type="entry name" value="Fer4"/>
    <property type="match status" value="1"/>
</dbReference>
<evidence type="ECO:0000313" key="2">
    <source>
        <dbReference type="EMBL" id="MDV0442831.1"/>
    </source>
</evidence>
<sequence length="67" mass="7327">MRLPNNKAMINIRRDVCGYCGACVSVCPQGSLELIDAYLTVDADTCKDKCKICSTVCPLGAIEWVEK</sequence>
<reference evidence="2 3" key="1">
    <citation type="submission" date="2023-06" db="EMBL/GenBank/DDBJ databases">
        <title>Genome sequence of Methancorpusculaceae sp. Cs1.</title>
        <authorList>
            <person name="Protasov E."/>
            <person name="Platt K."/>
            <person name="Poehlein A."/>
            <person name="Daniel R."/>
            <person name="Brune A."/>
        </authorList>
    </citation>
    <scope>NUCLEOTIDE SEQUENCE [LARGE SCALE GENOMIC DNA]</scope>
    <source>
        <strain evidence="2 3">Cs1</strain>
    </source>
</reference>